<protein>
    <submittedName>
        <fullName evidence="2">Uncharacterized protein</fullName>
    </submittedName>
</protein>
<accession>A0AAV5UAZ0</accession>
<evidence type="ECO:0000256" key="1">
    <source>
        <dbReference type="SAM" id="MobiDB-lite"/>
    </source>
</evidence>
<dbReference type="AlphaFoldDB" id="A0AAV5UAZ0"/>
<dbReference type="Proteomes" id="UP001432027">
    <property type="component" value="Unassembled WGS sequence"/>
</dbReference>
<feature type="region of interest" description="Disordered" evidence="1">
    <location>
        <begin position="1"/>
        <end position="47"/>
    </location>
</feature>
<keyword evidence="3" id="KW-1185">Reference proteome</keyword>
<sequence>MSGGAPPQSASGLPKPASDPRASVLQAQQQAVAADRSAPSLQPQQAWDEHIRAIESHFYQQSAAVAAIPTQPILRQQQQAAAAAAAGTPAPSPPGQQRQQEAAAAAAAASPLFGQQPLFVPDPNNPVGFFVIYGYTPARVNAFTGFMEPALPASEMPPGACMAFVPNASMPREGEEKPFALLCTAVQQLAQAAAQPPYPNQQPAPAAPATAAAREKSDLDMTVMNEMRGKMKEEQKPRTMPSSPMEKVGVGMDDGMDRHHRPSGTILPLANQQENKDTSSTPRVAARMKRTESLLYPKRILSESFPQKKMARKEKEESGMRQKGRMSTGKKTKKRAAEAQPGGKTDRVQALQNELLKFYVFNVAIGSRQFGDYESMMKEVQRRDELCMEQYRKVFLPVKKENEEE</sequence>
<feature type="region of interest" description="Disordered" evidence="1">
    <location>
        <begin position="194"/>
        <end position="215"/>
    </location>
</feature>
<evidence type="ECO:0000313" key="2">
    <source>
        <dbReference type="EMBL" id="GMT03967.1"/>
    </source>
</evidence>
<dbReference type="EMBL" id="BTSX01000006">
    <property type="protein sequence ID" value="GMT03967.1"/>
    <property type="molecule type" value="Genomic_DNA"/>
</dbReference>
<organism evidence="2 3">
    <name type="scientific">Pristionchus entomophagus</name>
    <dbReference type="NCBI Taxonomy" id="358040"/>
    <lineage>
        <taxon>Eukaryota</taxon>
        <taxon>Metazoa</taxon>
        <taxon>Ecdysozoa</taxon>
        <taxon>Nematoda</taxon>
        <taxon>Chromadorea</taxon>
        <taxon>Rhabditida</taxon>
        <taxon>Rhabditina</taxon>
        <taxon>Diplogasteromorpha</taxon>
        <taxon>Diplogasteroidea</taxon>
        <taxon>Neodiplogasteridae</taxon>
        <taxon>Pristionchus</taxon>
    </lineage>
</organism>
<feature type="region of interest" description="Disordered" evidence="1">
    <location>
        <begin position="307"/>
        <end position="346"/>
    </location>
</feature>
<evidence type="ECO:0000313" key="3">
    <source>
        <dbReference type="Proteomes" id="UP001432027"/>
    </source>
</evidence>
<comment type="caution">
    <text evidence="2">The sequence shown here is derived from an EMBL/GenBank/DDBJ whole genome shotgun (WGS) entry which is preliminary data.</text>
</comment>
<gene>
    <name evidence="2" type="ORF">PENTCL1PPCAC_26141</name>
</gene>
<reference evidence="2" key="1">
    <citation type="submission" date="2023-10" db="EMBL/GenBank/DDBJ databases">
        <title>Genome assembly of Pristionchus species.</title>
        <authorList>
            <person name="Yoshida K."/>
            <person name="Sommer R.J."/>
        </authorList>
    </citation>
    <scope>NUCLEOTIDE SEQUENCE</scope>
    <source>
        <strain evidence="2">RS0144</strain>
    </source>
</reference>
<feature type="compositionally biased region" description="Basic residues" evidence="1">
    <location>
        <begin position="322"/>
        <end position="334"/>
    </location>
</feature>
<name>A0AAV5UAZ0_9BILA</name>
<feature type="compositionally biased region" description="Pro residues" evidence="1">
    <location>
        <begin position="196"/>
        <end position="206"/>
    </location>
</feature>
<feature type="region of interest" description="Disordered" evidence="1">
    <location>
        <begin position="79"/>
        <end position="107"/>
    </location>
</feature>
<proteinExistence type="predicted"/>
<feature type="compositionally biased region" description="Low complexity" evidence="1">
    <location>
        <begin position="79"/>
        <end position="89"/>
    </location>
</feature>